<dbReference type="Proteomes" id="UP001472677">
    <property type="component" value="Unassembled WGS sequence"/>
</dbReference>
<protein>
    <submittedName>
        <fullName evidence="1">Uncharacterized protein</fullName>
    </submittedName>
</protein>
<name>A0ABR2CT35_9ROSI</name>
<keyword evidence="2" id="KW-1185">Reference proteome</keyword>
<gene>
    <name evidence="1" type="ORF">V6N12_056042</name>
</gene>
<evidence type="ECO:0000313" key="2">
    <source>
        <dbReference type="Proteomes" id="UP001472677"/>
    </source>
</evidence>
<organism evidence="1 2">
    <name type="scientific">Hibiscus sabdariffa</name>
    <name type="common">roselle</name>
    <dbReference type="NCBI Taxonomy" id="183260"/>
    <lineage>
        <taxon>Eukaryota</taxon>
        <taxon>Viridiplantae</taxon>
        <taxon>Streptophyta</taxon>
        <taxon>Embryophyta</taxon>
        <taxon>Tracheophyta</taxon>
        <taxon>Spermatophyta</taxon>
        <taxon>Magnoliopsida</taxon>
        <taxon>eudicotyledons</taxon>
        <taxon>Gunneridae</taxon>
        <taxon>Pentapetalae</taxon>
        <taxon>rosids</taxon>
        <taxon>malvids</taxon>
        <taxon>Malvales</taxon>
        <taxon>Malvaceae</taxon>
        <taxon>Malvoideae</taxon>
        <taxon>Hibiscus</taxon>
    </lineage>
</organism>
<dbReference type="EMBL" id="JBBPBM010000045">
    <property type="protein sequence ID" value="KAK8522330.1"/>
    <property type="molecule type" value="Genomic_DNA"/>
</dbReference>
<comment type="caution">
    <text evidence="1">The sequence shown here is derived from an EMBL/GenBank/DDBJ whole genome shotgun (WGS) entry which is preliminary data.</text>
</comment>
<accession>A0ABR2CT35</accession>
<reference evidence="1 2" key="1">
    <citation type="journal article" date="2024" name="G3 (Bethesda)">
        <title>Genome assembly of Hibiscus sabdariffa L. provides insights into metabolisms of medicinal natural products.</title>
        <authorList>
            <person name="Kim T."/>
        </authorList>
    </citation>
    <scope>NUCLEOTIDE SEQUENCE [LARGE SCALE GENOMIC DNA]</scope>
    <source>
        <strain evidence="1">TK-2024</strain>
        <tissue evidence="1">Old leaves</tissue>
    </source>
</reference>
<evidence type="ECO:0000313" key="1">
    <source>
        <dbReference type="EMBL" id="KAK8522330.1"/>
    </source>
</evidence>
<proteinExistence type="predicted"/>
<sequence>MSEHRFKEKRRRLWWSDEGAFEMSVVLDERNCGGGLGAGASAIDSVLKNRESPLQELSGSCKGFLVQN</sequence>